<evidence type="ECO:0000256" key="1">
    <source>
        <dbReference type="ARBA" id="ARBA00022614"/>
    </source>
</evidence>
<dbReference type="InterPro" id="IPR042197">
    <property type="entry name" value="Apaf_helical"/>
</dbReference>
<dbReference type="GO" id="GO:0007165">
    <property type="term" value="P:signal transduction"/>
    <property type="evidence" value="ECO:0007669"/>
    <property type="project" value="InterPro"/>
</dbReference>
<dbReference type="FunFam" id="3.40.50.10140:FF:000007">
    <property type="entry name" value="Disease resistance protein (TIR-NBS-LRR class)"/>
    <property type="match status" value="1"/>
</dbReference>
<dbReference type="SUPFAM" id="SSF52540">
    <property type="entry name" value="P-loop containing nucleoside triphosphate hydrolases"/>
    <property type="match status" value="1"/>
</dbReference>
<dbReference type="SUPFAM" id="SSF46785">
    <property type="entry name" value="Winged helix' DNA-binding domain"/>
    <property type="match status" value="1"/>
</dbReference>
<dbReference type="InterPro" id="IPR044974">
    <property type="entry name" value="Disease_R_plants"/>
</dbReference>
<dbReference type="Pfam" id="PF00931">
    <property type="entry name" value="NB-ARC"/>
    <property type="match status" value="1"/>
</dbReference>
<dbReference type="Pfam" id="PF23282">
    <property type="entry name" value="WHD_ROQ1"/>
    <property type="match status" value="1"/>
</dbReference>
<dbReference type="InterPro" id="IPR058192">
    <property type="entry name" value="WHD_ROQ1-like"/>
</dbReference>
<dbReference type="PRINTS" id="PR00364">
    <property type="entry name" value="DISEASERSIST"/>
</dbReference>
<dbReference type="Pfam" id="PF01582">
    <property type="entry name" value="TIR"/>
    <property type="match status" value="1"/>
</dbReference>
<dbReference type="PANTHER" id="PTHR11017">
    <property type="entry name" value="LEUCINE-RICH REPEAT-CONTAINING PROTEIN"/>
    <property type="match status" value="1"/>
</dbReference>
<evidence type="ECO:0000259" key="5">
    <source>
        <dbReference type="PROSITE" id="PS50104"/>
    </source>
</evidence>
<sequence length="1047" mass="119095">MTSREPSSSKLLRYDVFLSFRGEDTRNGFTSHLHEALQGGGFNAFIDEDDLKRGGEIKPELLRAIEESRISVIVFSKSYAESRWCLDELVKIMKCRERQGQQVLPIFYHVDPSHVRKQEGCLARAFQKHEDGILEEKDDKEREAKKERVKQWREALAQAANLSGHHLNNGPEAKDIKTIVGNIRELLRGTDEFQVAKYPVGIDSRVQPIISYLFSGGLNDVKMVGIWGMGGLGKTTAANAIYDKIRHRFEFKCHLGDVSDTEHRNGLVYLQKQLVSNISKQTTQINSVGEGIGVIKRYLRCRKVLIVIDNVDKVEQLSALADDREWFGPGSVIIVTTRDEHLLNQAGVKVRYEEMNEEEALELFSWYTFKNNCPKEEYLELSRKVVSYCGGLPLALKVLGSSLFGRPITEWQSYLEKLKRIPEGEIIKKLKISFDGLDDNQKTIFLHIFCCFLGMGKDHVTKILDECGLCATIDISVLRERCLITVERGKLKMHDLIQEMGKTIISEKSPTQPGRWSRPWNLEAITDVLTNKSGTEEIEALSLHLPSSEKKASFRTKAFVNMKKLRFLRLSYVELAGSFKHFPKELRWLCWHGFPFKDMPEHLLNQPKLVALDLSFSNLRKGWKNSKPLENLKILDLSDSEKLKKSPDFSGLPNLGELNFSGCSSLSKIHPSICQLKKLTRVAFRWCGKLRYLPAEFYKLKSVENLSLMGCSSLRELPEGLGEMVSLRKLDADQIAIKQYPNDPGRLISLRALTVGYYSGCNLPSLIGLSKLVSLTISNCQNLRAIPDLPTNLELLLIMVCSALERMPDFSQMSNMRQLFLDSPNVTEVPGLGLGKSLNSMVKIDMKWCTNLTAEFRNNILQGWTYCGVGGISLNKIYGIPEWFDFVADGNKVSFDVPQCDGRNFKGLTLCWVHQQFEKNRVAVTVVNCTKRTTSMVSRPFCGLNCQFYQVQLSNDQLKLNLQGGDKIVILIEGFEVEKTGVNLVWDKPLKENKSPRGDDYYFDYQAKAVPDWLYAYKYNGMHFWSKLELGMDIVCLEPRGWTKLKI</sequence>
<comment type="caution">
    <text evidence="6">The sequence shown here is derived from an EMBL/GenBank/DDBJ whole genome shotgun (WGS) entry which is preliminary data.</text>
</comment>
<dbReference type="EMBL" id="SMOL01000231">
    <property type="protein sequence ID" value="KAB2623140.1"/>
    <property type="molecule type" value="Genomic_DNA"/>
</dbReference>
<gene>
    <name evidence="6" type="ORF">D8674_025322</name>
</gene>
<dbReference type="InterPro" id="IPR027417">
    <property type="entry name" value="P-loop_NTPase"/>
</dbReference>
<dbReference type="InterPro" id="IPR002182">
    <property type="entry name" value="NB-ARC"/>
</dbReference>
<dbReference type="Proteomes" id="UP000327157">
    <property type="component" value="Chromosome 4"/>
</dbReference>
<keyword evidence="3" id="KW-0611">Plant defense</keyword>
<dbReference type="GO" id="GO:0006952">
    <property type="term" value="P:defense response"/>
    <property type="evidence" value="ECO:0007669"/>
    <property type="project" value="UniProtKB-KW"/>
</dbReference>
<feature type="domain" description="TIR" evidence="5">
    <location>
        <begin position="12"/>
        <end position="187"/>
    </location>
</feature>
<reference evidence="7" key="2">
    <citation type="submission" date="2019-10" db="EMBL/GenBank/DDBJ databases">
        <title>A de novo genome assembly of a pear dwarfing rootstock.</title>
        <authorList>
            <person name="Wang F."/>
            <person name="Wang J."/>
            <person name="Li S."/>
            <person name="Zhang Y."/>
            <person name="Fang M."/>
            <person name="Ma L."/>
            <person name="Zhao Y."/>
            <person name="Jiang S."/>
        </authorList>
    </citation>
    <scope>NUCLEOTIDE SEQUENCE [LARGE SCALE GENOMIC DNA]</scope>
</reference>
<dbReference type="SUPFAM" id="SSF52200">
    <property type="entry name" value="Toll/Interleukin receptor TIR domain"/>
    <property type="match status" value="1"/>
</dbReference>
<dbReference type="InterPro" id="IPR000157">
    <property type="entry name" value="TIR_dom"/>
</dbReference>
<reference evidence="6 7" key="1">
    <citation type="submission" date="2019-09" db="EMBL/GenBank/DDBJ databases">
        <authorList>
            <person name="Ou C."/>
        </authorList>
    </citation>
    <scope>NUCLEOTIDE SEQUENCE [LARGE SCALE GENOMIC DNA]</scope>
    <source>
        <strain evidence="6">S2</strain>
        <tissue evidence="6">Leaf</tissue>
    </source>
</reference>
<protein>
    <submittedName>
        <fullName evidence="6">TIR-NBS-LRR-type disease resistance-like protein</fullName>
    </submittedName>
</protein>
<organism evidence="6 7">
    <name type="scientific">Pyrus ussuriensis x Pyrus communis</name>
    <dbReference type="NCBI Taxonomy" id="2448454"/>
    <lineage>
        <taxon>Eukaryota</taxon>
        <taxon>Viridiplantae</taxon>
        <taxon>Streptophyta</taxon>
        <taxon>Embryophyta</taxon>
        <taxon>Tracheophyta</taxon>
        <taxon>Spermatophyta</taxon>
        <taxon>Magnoliopsida</taxon>
        <taxon>eudicotyledons</taxon>
        <taxon>Gunneridae</taxon>
        <taxon>Pentapetalae</taxon>
        <taxon>rosids</taxon>
        <taxon>fabids</taxon>
        <taxon>Rosales</taxon>
        <taxon>Rosaceae</taxon>
        <taxon>Amygdaloideae</taxon>
        <taxon>Maleae</taxon>
        <taxon>Pyrus</taxon>
    </lineage>
</organism>
<keyword evidence="2" id="KW-0677">Repeat</keyword>
<dbReference type="OrthoDB" id="1936883at2759"/>
<dbReference type="PANTHER" id="PTHR11017:SF575">
    <property type="entry name" value="ADP-RIBOSYL CYCLASE_CYCLIC ADP-RIBOSE HYDROLASE"/>
    <property type="match status" value="1"/>
</dbReference>
<evidence type="ECO:0000313" key="7">
    <source>
        <dbReference type="Proteomes" id="UP000327157"/>
    </source>
</evidence>
<evidence type="ECO:0000256" key="4">
    <source>
        <dbReference type="ARBA" id="ARBA00023027"/>
    </source>
</evidence>
<keyword evidence="1" id="KW-0433">Leucine-rich repeat</keyword>
<name>A0A5N5HCH4_9ROSA</name>
<dbReference type="PROSITE" id="PS50104">
    <property type="entry name" value="TIR"/>
    <property type="match status" value="1"/>
</dbReference>
<dbReference type="GO" id="GO:0043531">
    <property type="term" value="F:ADP binding"/>
    <property type="evidence" value="ECO:0007669"/>
    <property type="project" value="InterPro"/>
</dbReference>
<keyword evidence="7" id="KW-1185">Reference proteome</keyword>
<dbReference type="SMART" id="SM00255">
    <property type="entry name" value="TIR"/>
    <property type="match status" value="1"/>
</dbReference>
<dbReference type="InterPro" id="IPR032675">
    <property type="entry name" value="LRR_dom_sf"/>
</dbReference>
<evidence type="ECO:0000313" key="6">
    <source>
        <dbReference type="EMBL" id="KAB2623140.1"/>
    </source>
</evidence>
<evidence type="ECO:0000256" key="3">
    <source>
        <dbReference type="ARBA" id="ARBA00022821"/>
    </source>
</evidence>
<evidence type="ECO:0000256" key="2">
    <source>
        <dbReference type="ARBA" id="ARBA00022737"/>
    </source>
</evidence>
<accession>A0A5N5HCH4</accession>
<dbReference type="InterPro" id="IPR036390">
    <property type="entry name" value="WH_DNA-bd_sf"/>
</dbReference>
<dbReference type="Gene3D" id="1.10.8.430">
    <property type="entry name" value="Helical domain of apoptotic protease-activating factors"/>
    <property type="match status" value="1"/>
</dbReference>
<keyword evidence="4" id="KW-0520">NAD</keyword>
<dbReference type="InterPro" id="IPR035897">
    <property type="entry name" value="Toll_tir_struct_dom_sf"/>
</dbReference>
<dbReference type="Gene3D" id="3.40.50.10140">
    <property type="entry name" value="Toll/interleukin-1 receptor homology (TIR) domain"/>
    <property type="match status" value="1"/>
</dbReference>
<proteinExistence type="predicted"/>
<dbReference type="Gene3D" id="3.40.50.300">
    <property type="entry name" value="P-loop containing nucleotide triphosphate hydrolases"/>
    <property type="match status" value="1"/>
</dbReference>
<dbReference type="Gene3D" id="3.80.10.10">
    <property type="entry name" value="Ribonuclease Inhibitor"/>
    <property type="match status" value="2"/>
</dbReference>
<dbReference type="AlphaFoldDB" id="A0A5N5HCH4"/>
<dbReference type="SUPFAM" id="SSF52058">
    <property type="entry name" value="L domain-like"/>
    <property type="match status" value="1"/>
</dbReference>
<reference evidence="6 7" key="3">
    <citation type="submission" date="2019-11" db="EMBL/GenBank/DDBJ databases">
        <title>A de novo genome assembly of a pear dwarfing rootstock.</title>
        <authorList>
            <person name="Wang F."/>
            <person name="Wang J."/>
            <person name="Li S."/>
            <person name="Zhang Y."/>
            <person name="Fang M."/>
            <person name="Ma L."/>
            <person name="Zhao Y."/>
            <person name="Jiang S."/>
        </authorList>
    </citation>
    <scope>NUCLEOTIDE SEQUENCE [LARGE SCALE GENOMIC DNA]</scope>
    <source>
        <strain evidence="6">S2</strain>
        <tissue evidence="6">Leaf</tissue>
    </source>
</reference>